<feature type="compositionally biased region" description="Low complexity" evidence="1">
    <location>
        <begin position="96"/>
        <end position="122"/>
    </location>
</feature>
<evidence type="ECO:0000313" key="2">
    <source>
        <dbReference type="EMBL" id="PWN94974.1"/>
    </source>
</evidence>
<dbReference type="GeneID" id="37270985"/>
<feature type="region of interest" description="Disordered" evidence="1">
    <location>
        <begin position="83"/>
        <end position="122"/>
    </location>
</feature>
<dbReference type="Proteomes" id="UP000245946">
    <property type="component" value="Unassembled WGS sequence"/>
</dbReference>
<dbReference type="RefSeq" id="XP_025595253.1">
    <property type="nucleotide sequence ID" value="XM_025743441.1"/>
</dbReference>
<gene>
    <name evidence="2" type="ORF">FA09DRAFT_332404</name>
</gene>
<dbReference type="OrthoDB" id="4093673at2759"/>
<dbReference type="InterPro" id="IPR057394">
    <property type="entry name" value="PIGBOS1"/>
</dbReference>
<dbReference type="AlphaFoldDB" id="A0A316Z1K5"/>
<reference evidence="2 3" key="1">
    <citation type="journal article" date="2018" name="Mol. Biol. Evol.">
        <title>Broad Genomic Sampling Reveals a Smut Pathogenic Ancestry of the Fungal Clade Ustilaginomycotina.</title>
        <authorList>
            <person name="Kijpornyongpan T."/>
            <person name="Mondo S.J."/>
            <person name="Barry K."/>
            <person name="Sandor L."/>
            <person name="Lee J."/>
            <person name="Lipzen A."/>
            <person name="Pangilinan J."/>
            <person name="LaButti K."/>
            <person name="Hainaut M."/>
            <person name="Henrissat B."/>
            <person name="Grigoriev I.V."/>
            <person name="Spatafora J.W."/>
            <person name="Aime M.C."/>
        </authorList>
    </citation>
    <scope>NUCLEOTIDE SEQUENCE [LARGE SCALE GENOMIC DNA]</scope>
    <source>
        <strain evidence="2 3">MCA 4186</strain>
    </source>
</reference>
<protein>
    <submittedName>
        <fullName evidence="2">Uncharacterized protein</fullName>
    </submittedName>
</protein>
<proteinExistence type="predicted"/>
<sequence length="122" mass="12833">MSATQRIFPLLIAATVGVVSGAYVFDPLLRQYVAERPAVASAAGREADAPPVLTPEALAKQQQAPPRTIAEEGRAELRELAEKLQRKSEGVKERAQAQAPAAAPAQAAAQPQPNSAAQQKLV</sequence>
<accession>A0A316Z1K5</accession>
<dbReference type="EMBL" id="KZ819307">
    <property type="protein sequence ID" value="PWN94974.1"/>
    <property type="molecule type" value="Genomic_DNA"/>
</dbReference>
<dbReference type="Pfam" id="PF23670">
    <property type="entry name" value="PIGBOS1"/>
    <property type="match status" value="1"/>
</dbReference>
<organism evidence="2 3">
    <name type="scientific">Tilletiopsis washingtonensis</name>
    <dbReference type="NCBI Taxonomy" id="58919"/>
    <lineage>
        <taxon>Eukaryota</taxon>
        <taxon>Fungi</taxon>
        <taxon>Dikarya</taxon>
        <taxon>Basidiomycota</taxon>
        <taxon>Ustilaginomycotina</taxon>
        <taxon>Exobasidiomycetes</taxon>
        <taxon>Entylomatales</taxon>
        <taxon>Entylomatales incertae sedis</taxon>
        <taxon>Tilletiopsis</taxon>
    </lineage>
</organism>
<keyword evidence="3" id="KW-1185">Reference proteome</keyword>
<name>A0A316Z1K5_9BASI</name>
<feature type="compositionally biased region" description="Basic and acidic residues" evidence="1">
    <location>
        <begin position="83"/>
        <end position="95"/>
    </location>
</feature>
<evidence type="ECO:0000313" key="3">
    <source>
        <dbReference type="Proteomes" id="UP000245946"/>
    </source>
</evidence>
<evidence type="ECO:0000256" key="1">
    <source>
        <dbReference type="SAM" id="MobiDB-lite"/>
    </source>
</evidence>